<dbReference type="STRING" id="1763537.ULVI_07320"/>
<dbReference type="PANTHER" id="PTHR11712">
    <property type="entry name" value="POLYKETIDE SYNTHASE-RELATED"/>
    <property type="match status" value="1"/>
</dbReference>
<dbReference type="OrthoDB" id="1404523at2"/>
<dbReference type="EMBL" id="LRXL01000026">
    <property type="protein sequence ID" value="OAB80534.1"/>
    <property type="molecule type" value="Genomic_DNA"/>
</dbReference>
<sequence length="341" mass="37632">MKTCFIHSAICISAQETFYNNDFLKEASEVTTEFASAIHPVYKDYIPPAAIRRMAPGVKMGVVAAKQSLNEANINIPEAIIVGTGMGCIEDSEKFLNALIDNDEEFLAPTSFIQSTHNTVGAQIALGLQCKAYNMTYVHGAVSFESGLLDAQLLIQTSEAKTVLVGGVDELGKEFSVFFNKIEKQQPQGIQVPFGEGAGFFGMSSEKAGAFAILKDVQVFETVSVADITSKLKAFLTNNGLLFQDIDAILMGENGDAYDVYYHEMQASVFLKTPQISYKKVSGEFYTASVFGFWAGCHLLKRQEIPKILLKNSIEKKNYQHVLLYNQYKGKEHSFTLLSRC</sequence>
<dbReference type="AlphaFoldDB" id="A0A167JC92"/>
<dbReference type="InterPro" id="IPR000794">
    <property type="entry name" value="Beta-ketoacyl_synthase"/>
</dbReference>
<feature type="domain" description="Beta-ketoacyl synthase-like N-terminal" evidence="2">
    <location>
        <begin position="40"/>
        <end position="178"/>
    </location>
</feature>
<name>A0A167JC92_9FLAO</name>
<dbReference type="GO" id="GO:0005829">
    <property type="term" value="C:cytosol"/>
    <property type="evidence" value="ECO:0007669"/>
    <property type="project" value="TreeGrafter"/>
</dbReference>
<dbReference type="Proteomes" id="UP000077013">
    <property type="component" value="Unassembled WGS sequence"/>
</dbReference>
<organism evidence="3 4">
    <name type="scientific">Cochleicola gelatinilyticus</name>
    <dbReference type="NCBI Taxonomy" id="1763537"/>
    <lineage>
        <taxon>Bacteria</taxon>
        <taxon>Pseudomonadati</taxon>
        <taxon>Bacteroidota</taxon>
        <taxon>Flavobacteriia</taxon>
        <taxon>Flavobacteriales</taxon>
        <taxon>Flavobacteriaceae</taxon>
        <taxon>Cochleicola</taxon>
    </lineage>
</organism>
<keyword evidence="1" id="KW-0808">Transferase</keyword>
<evidence type="ECO:0000256" key="1">
    <source>
        <dbReference type="ARBA" id="ARBA00022679"/>
    </source>
</evidence>
<dbReference type="RefSeq" id="WP_068591198.1">
    <property type="nucleotide sequence ID" value="NZ_LRXL01000026.1"/>
</dbReference>
<dbReference type="InterPro" id="IPR014030">
    <property type="entry name" value="Ketoacyl_synth_N"/>
</dbReference>
<dbReference type="InterPro" id="IPR016039">
    <property type="entry name" value="Thiolase-like"/>
</dbReference>
<dbReference type="PANTHER" id="PTHR11712:SF336">
    <property type="entry name" value="3-OXOACYL-[ACYL-CARRIER-PROTEIN] SYNTHASE, MITOCHONDRIAL"/>
    <property type="match status" value="1"/>
</dbReference>
<proteinExistence type="predicted"/>
<accession>A0A167JC92</accession>
<evidence type="ECO:0000313" key="3">
    <source>
        <dbReference type="EMBL" id="OAB80534.1"/>
    </source>
</evidence>
<comment type="caution">
    <text evidence="3">The sequence shown here is derived from an EMBL/GenBank/DDBJ whole genome shotgun (WGS) entry which is preliminary data.</text>
</comment>
<reference evidence="3 4" key="1">
    <citation type="submission" date="2016-02" db="EMBL/GenBank/DDBJ databases">
        <title>Ulvibacter sp. LPB0005, isolated from Thais luteostoma.</title>
        <authorList>
            <person name="Shin S.-K."/>
            <person name="Yi H."/>
        </authorList>
    </citation>
    <scope>NUCLEOTIDE SEQUENCE [LARGE SCALE GENOMIC DNA]</scope>
    <source>
        <strain evidence="3 4">LPB0005</strain>
    </source>
</reference>
<evidence type="ECO:0000313" key="4">
    <source>
        <dbReference type="Proteomes" id="UP000077013"/>
    </source>
</evidence>
<dbReference type="SUPFAM" id="SSF53901">
    <property type="entry name" value="Thiolase-like"/>
    <property type="match status" value="1"/>
</dbReference>
<dbReference type="Gene3D" id="3.40.47.10">
    <property type="match status" value="1"/>
</dbReference>
<protein>
    <recommendedName>
        <fullName evidence="2">Beta-ketoacyl synthase-like N-terminal domain-containing protein</fullName>
    </recommendedName>
</protein>
<keyword evidence="4" id="KW-1185">Reference proteome</keyword>
<dbReference type="GO" id="GO:0006633">
    <property type="term" value="P:fatty acid biosynthetic process"/>
    <property type="evidence" value="ECO:0007669"/>
    <property type="project" value="TreeGrafter"/>
</dbReference>
<dbReference type="GO" id="GO:0004315">
    <property type="term" value="F:3-oxoacyl-[acyl-carrier-protein] synthase activity"/>
    <property type="evidence" value="ECO:0007669"/>
    <property type="project" value="TreeGrafter"/>
</dbReference>
<dbReference type="Pfam" id="PF13723">
    <property type="entry name" value="Ketoacyl-synt_2"/>
    <property type="match status" value="1"/>
</dbReference>
<evidence type="ECO:0000259" key="2">
    <source>
        <dbReference type="Pfam" id="PF13723"/>
    </source>
</evidence>
<gene>
    <name evidence="3" type="ORF">ULVI_07320</name>
</gene>